<dbReference type="Proteomes" id="UP001596297">
    <property type="component" value="Unassembled WGS sequence"/>
</dbReference>
<dbReference type="PANTHER" id="PTHR30404:SF0">
    <property type="entry name" value="N-ACETYLMURAMOYL-L-ALANINE AMIDASE AMIC"/>
    <property type="match status" value="1"/>
</dbReference>
<dbReference type="PANTHER" id="PTHR30404">
    <property type="entry name" value="N-ACETYLMURAMOYL-L-ALANINE AMIDASE"/>
    <property type="match status" value="1"/>
</dbReference>
<feature type="signal peptide" evidence="3">
    <location>
        <begin position="1"/>
        <end position="38"/>
    </location>
</feature>
<reference evidence="6" key="1">
    <citation type="journal article" date="2019" name="Int. J. Syst. Evol. Microbiol.">
        <title>The Global Catalogue of Microorganisms (GCM) 10K type strain sequencing project: providing services to taxonomists for standard genome sequencing and annotation.</title>
        <authorList>
            <consortium name="The Broad Institute Genomics Platform"/>
            <consortium name="The Broad Institute Genome Sequencing Center for Infectious Disease"/>
            <person name="Wu L."/>
            <person name="Ma J."/>
        </authorList>
    </citation>
    <scope>NUCLEOTIDE SEQUENCE [LARGE SCALE GENOMIC DNA]</scope>
    <source>
        <strain evidence="6">CGMCC 1.15772</strain>
    </source>
</reference>
<organism evidence="5 6">
    <name type="scientific">Deinococcus lacus</name>
    <dbReference type="NCBI Taxonomy" id="392561"/>
    <lineage>
        <taxon>Bacteria</taxon>
        <taxon>Thermotogati</taxon>
        <taxon>Deinococcota</taxon>
        <taxon>Deinococci</taxon>
        <taxon>Deinococcales</taxon>
        <taxon>Deinococcaceae</taxon>
        <taxon>Deinococcus</taxon>
    </lineage>
</organism>
<comment type="caution">
    <text evidence="5">The sequence shown here is derived from an EMBL/GenBank/DDBJ whole genome shotgun (WGS) entry which is preliminary data.</text>
</comment>
<keyword evidence="6" id="KW-1185">Reference proteome</keyword>
<dbReference type="RefSeq" id="WP_380081862.1">
    <property type="nucleotide sequence ID" value="NZ_JBHSWD010000001.1"/>
</dbReference>
<feature type="chain" id="PRO_5046281628" evidence="3">
    <location>
        <begin position="39"/>
        <end position="377"/>
    </location>
</feature>
<gene>
    <name evidence="5" type="ORF">ACFP81_01595</name>
</gene>
<feature type="region of interest" description="Disordered" evidence="2">
    <location>
        <begin position="140"/>
        <end position="169"/>
    </location>
</feature>
<accession>A0ABW1YA33</accession>
<evidence type="ECO:0000256" key="2">
    <source>
        <dbReference type="SAM" id="MobiDB-lite"/>
    </source>
</evidence>
<dbReference type="SMART" id="SM00646">
    <property type="entry name" value="Ami_3"/>
    <property type="match status" value="1"/>
</dbReference>
<sequence length="377" mass="40000">MNSFNPAAFRRPLLPLRTAPWRLAAALWLAAAAGWAAAAPEVARQGQQTRLTFELPAYGVPDVRRTGQGVTVQLGLPAGVELPADQGPLAAAGMQAYAVVGRTVSLTLAPEAGNLQVTLWPAMAEAPPKLVLEITAPDKPAASLPQRPSTRPRVVLDPGHGGNDPGMTSRWVREADINLDIARRVRAELLRHGVEVVMSRDGDQHLHPDKATDLNARSRLATTGQVSAFVSIHVNASVNSAAHGIETYYFGQPLPGQGRSLAVRENGGGQVGETLTRQAASNSSALLGDILAQAKVSFSRRLAQRMQAELVKSTGALDRGVQTDAFYVIRSPTTPAILVEVGFGSNPREGALLAQPDYREVVAQAIARALLDFLNAP</sequence>
<evidence type="ECO:0000256" key="1">
    <source>
        <dbReference type="ARBA" id="ARBA00022801"/>
    </source>
</evidence>
<proteinExistence type="predicted"/>
<protein>
    <submittedName>
        <fullName evidence="5">N-acetylmuramoyl-L-alanine amidase</fullName>
    </submittedName>
</protein>
<dbReference type="Gene3D" id="3.40.630.40">
    <property type="entry name" value="Zn-dependent exopeptidases"/>
    <property type="match status" value="1"/>
</dbReference>
<keyword evidence="3" id="KW-0732">Signal</keyword>
<evidence type="ECO:0000313" key="6">
    <source>
        <dbReference type="Proteomes" id="UP001596297"/>
    </source>
</evidence>
<evidence type="ECO:0000313" key="5">
    <source>
        <dbReference type="EMBL" id="MFC6590856.1"/>
    </source>
</evidence>
<evidence type="ECO:0000256" key="3">
    <source>
        <dbReference type="SAM" id="SignalP"/>
    </source>
</evidence>
<keyword evidence="1" id="KW-0378">Hydrolase</keyword>
<feature type="domain" description="MurNAc-LAA" evidence="4">
    <location>
        <begin position="218"/>
        <end position="371"/>
    </location>
</feature>
<dbReference type="CDD" id="cd02696">
    <property type="entry name" value="MurNAc-LAA"/>
    <property type="match status" value="1"/>
</dbReference>
<dbReference type="SUPFAM" id="SSF53187">
    <property type="entry name" value="Zn-dependent exopeptidases"/>
    <property type="match status" value="1"/>
</dbReference>
<dbReference type="InterPro" id="IPR050695">
    <property type="entry name" value="N-acetylmuramoyl_amidase_3"/>
</dbReference>
<evidence type="ECO:0000259" key="4">
    <source>
        <dbReference type="SMART" id="SM00646"/>
    </source>
</evidence>
<dbReference type="EMBL" id="JBHSWD010000001">
    <property type="protein sequence ID" value="MFC6590856.1"/>
    <property type="molecule type" value="Genomic_DNA"/>
</dbReference>
<name>A0ABW1YA33_9DEIO</name>
<dbReference type="Pfam" id="PF01520">
    <property type="entry name" value="Amidase_3"/>
    <property type="match status" value="1"/>
</dbReference>
<dbReference type="InterPro" id="IPR002508">
    <property type="entry name" value="MurNAc-LAA_cat"/>
</dbReference>